<organism evidence="3 4">
    <name type="scientific">Crassostrea virginica</name>
    <name type="common">Eastern oyster</name>
    <dbReference type="NCBI Taxonomy" id="6565"/>
    <lineage>
        <taxon>Eukaryota</taxon>
        <taxon>Metazoa</taxon>
        <taxon>Spiralia</taxon>
        <taxon>Lophotrochozoa</taxon>
        <taxon>Mollusca</taxon>
        <taxon>Bivalvia</taxon>
        <taxon>Autobranchia</taxon>
        <taxon>Pteriomorphia</taxon>
        <taxon>Ostreida</taxon>
        <taxon>Ostreoidea</taxon>
        <taxon>Ostreidae</taxon>
        <taxon>Crassostrea</taxon>
    </lineage>
</organism>
<evidence type="ECO:0000256" key="1">
    <source>
        <dbReference type="SAM" id="SignalP"/>
    </source>
</evidence>
<keyword evidence="3" id="KW-1185">Reference proteome</keyword>
<dbReference type="SUPFAM" id="SSF56601">
    <property type="entry name" value="beta-lactamase/transpeptidase-like"/>
    <property type="match status" value="1"/>
</dbReference>
<dbReference type="Proteomes" id="UP000694844">
    <property type="component" value="Chromosome 3"/>
</dbReference>
<feature type="chain" id="PRO_5034697845" evidence="1">
    <location>
        <begin position="20"/>
        <end position="565"/>
    </location>
</feature>
<dbReference type="Pfam" id="PF00144">
    <property type="entry name" value="Beta-lactamase"/>
    <property type="match status" value="1"/>
</dbReference>
<dbReference type="Gene3D" id="3.40.710.10">
    <property type="entry name" value="DD-peptidase/beta-lactamase superfamily"/>
    <property type="match status" value="1"/>
</dbReference>
<dbReference type="RefSeq" id="XP_022322412.1">
    <property type="nucleotide sequence ID" value="XM_022466704.1"/>
</dbReference>
<protein>
    <submittedName>
        <fullName evidence="4">Uncharacterized protein LOC111123956 isoform X1</fullName>
    </submittedName>
</protein>
<feature type="signal peptide" evidence="1">
    <location>
        <begin position="1"/>
        <end position="19"/>
    </location>
</feature>
<reference evidence="4" key="1">
    <citation type="submission" date="2025-08" db="UniProtKB">
        <authorList>
            <consortium name="RefSeq"/>
        </authorList>
    </citation>
    <scope>IDENTIFICATION</scope>
    <source>
        <tissue evidence="4">Whole sample</tissue>
    </source>
</reference>
<dbReference type="PANTHER" id="PTHR46825:SF15">
    <property type="entry name" value="BETA-LACTAMASE-RELATED DOMAIN-CONTAINING PROTEIN"/>
    <property type="match status" value="1"/>
</dbReference>
<dbReference type="GeneID" id="111123956"/>
<accession>A0A8B8D2P2</accession>
<proteinExistence type="predicted"/>
<gene>
    <name evidence="4" type="primary">LOC111123956</name>
</gene>
<sequence>MRTHLYALLLMSVVPGPLADMGDKEIQRFSDFLEGVIKCRELPGGVVTLVKDRRVVLTKSFGYYDLERTKKITDNTKFFVGSLTKAFTSAVLAILLSKHRSYTWDTPIAQILGPSFRLANDLLSQNVNLRDLLAHKVGTPSNFGPLLVGFPANVSREQFVQMLAYQQPRVPLRTKFLYSNYMYVLAGFVAEQMSGKPWERLVRDLLFEPLGMRDSGFVGEVSNFSQFPSAFVYIDGKLDNVDQNLLNSVLPGGPAGSIYSTADDMRKWMDFHLGNGSASNGNTVIPASFFSELHTMQMNTPFSENNLYKPVYPISDTTISYCLGWVLSVYRGYRKLWHSGGIVGYSSMLWLFPDLQSGVFVALTGAKDNQNAPPVYSIVSQASDLLLGITPWLNQSTSCTFPAPWKDVKPKERGNASMPHPMPYWNISVTPEKYAGQYGHLAFGNITLTKDIEGVMLYYGRFGKMRLLPISDTLFVGYFLENLSFVTNSDGNTKPFVIEFQIRGNAAVESLEFPVDLSVPEKTSFKRINKSGPRYTRNNSMQAARKEHAGFQTVLSVTAAWCLFH</sequence>
<evidence type="ECO:0000259" key="2">
    <source>
        <dbReference type="Pfam" id="PF00144"/>
    </source>
</evidence>
<feature type="domain" description="Beta-lactamase-related" evidence="2">
    <location>
        <begin position="40"/>
        <end position="372"/>
    </location>
</feature>
<dbReference type="InterPro" id="IPR012338">
    <property type="entry name" value="Beta-lactam/transpept-like"/>
</dbReference>
<name>A0A8B8D2P2_CRAVI</name>
<dbReference type="InterPro" id="IPR001466">
    <property type="entry name" value="Beta-lactam-related"/>
</dbReference>
<dbReference type="PANTHER" id="PTHR46825">
    <property type="entry name" value="D-ALANYL-D-ALANINE-CARBOXYPEPTIDASE/ENDOPEPTIDASE AMPH"/>
    <property type="match status" value="1"/>
</dbReference>
<keyword evidence="1" id="KW-0732">Signal</keyword>
<dbReference type="OrthoDB" id="5946976at2759"/>
<evidence type="ECO:0000313" key="3">
    <source>
        <dbReference type="Proteomes" id="UP000694844"/>
    </source>
</evidence>
<dbReference type="InterPro" id="IPR050491">
    <property type="entry name" value="AmpC-like"/>
</dbReference>
<dbReference type="KEGG" id="cvn:111123956"/>
<evidence type="ECO:0000313" key="4">
    <source>
        <dbReference type="RefSeq" id="XP_022322412.1"/>
    </source>
</evidence>
<dbReference type="AlphaFoldDB" id="A0A8B8D2P2"/>